<keyword evidence="2" id="KW-0472">Membrane</keyword>
<dbReference type="SMR" id="A0A836GG97"/>
<reference evidence="3 4" key="1">
    <citation type="submission" date="2021-02" db="EMBL/GenBank/DDBJ databases">
        <title>Leishmania (Mundinia) orientalis Genome sequencing and assembly.</title>
        <authorList>
            <person name="Almutairi H."/>
            <person name="Gatherer D."/>
        </authorList>
    </citation>
    <scope>NUCLEOTIDE SEQUENCE [LARGE SCALE GENOMIC DNA]</scope>
    <source>
        <strain evidence="3">LSCM4</strain>
    </source>
</reference>
<sequence length="454" mass="48148">MASGASVSPHLLSESVEKHCAADIYALHHRLDRCLKQVEKLTSSSAGDADVSRYECDRAGTSCIRRLGQLLREARRLAQRVEEAAGDKASDAQATVEPVDDGVDTPLRAYYRQQLQARFAHLQQDADAAQRLLMQYLSNNPTLAHLPVSCVGTAPRILECGLTGATAASFGSTSRIYADSVPPHAAHIPPAAVYSIEGASSAAAGTQNSSVARGSVAETKKEADSKEREASAAASLSGHAMGTSAAAGPAITAEDRIMEDIQQAIQQMKDGALQMSALMEQEKSRMKSATDLLSGGIAKGHANMHDLDRVSYVAEAAHVPWLLRCMPGMPILWRTVLQPMWAFVKQVLMMSFIIAVTGCVLLLISFLPKPTVYRVQRSRTHDSRVSPLQSTAASAPAPVAAPASPPPVVNASPSASYEAETHVSIEPAAPAKTVHETAAASRAQSGPAEFLDDL</sequence>
<dbReference type="AlphaFoldDB" id="A0A836GG97"/>
<keyword evidence="4" id="KW-1185">Reference proteome</keyword>
<dbReference type="RefSeq" id="XP_067060711.1">
    <property type="nucleotide sequence ID" value="XM_067205159.1"/>
</dbReference>
<proteinExistence type="predicted"/>
<organism evidence="3 4">
    <name type="scientific">Leishmania orientalis</name>
    <dbReference type="NCBI Taxonomy" id="2249476"/>
    <lineage>
        <taxon>Eukaryota</taxon>
        <taxon>Discoba</taxon>
        <taxon>Euglenozoa</taxon>
        <taxon>Kinetoplastea</taxon>
        <taxon>Metakinetoplastina</taxon>
        <taxon>Trypanosomatida</taxon>
        <taxon>Trypanosomatidae</taxon>
        <taxon>Leishmaniinae</taxon>
        <taxon>Leishmania</taxon>
    </lineage>
</organism>
<feature type="transmembrane region" description="Helical" evidence="2">
    <location>
        <begin position="347"/>
        <end position="367"/>
    </location>
</feature>
<evidence type="ECO:0000313" key="4">
    <source>
        <dbReference type="Proteomes" id="UP000674143"/>
    </source>
</evidence>
<evidence type="ECO:0000256" key="1">
    <source>
        <dbReference type="SAM" id="MobiDB-lite"/>
    </source>
</evidence>
<evidence type="ECO:0000313" key="3">
    <source>
        <dbReference type="EMBL" id="KAG5471594.1"/>
    </source>
</evidence>
<keyword evidence="2" id="KW-1133">Transmembrane helix</keyword>
<gene>
    <name evidence="3" type="ORF">LSCM4_03143</name>
</gene>
<feature type="compositionally biased region" description="Basic and acidic residues" evidence="1">
    <location>
        <begin position="218"/>
        <end position="230"/>
    </location>
</feature>
<feature type="compositionally biased region" description="Low complexity" evidence="1">
    <location>
        <begin position="392"/>
        <end position="402"/>
    </location>
</feature>
<name>A0A836GG97_9TRYP</name>
<dbReference type="Proteomes" id="UP000674143">
    <property type="component" value="Chromosome 31"/>
</dbReference>
<dbReference type="KEGG" id="loi:92359093"/>
<feature type="region of interest" description="Disordered" evidence="1">
    <location>
        <begin position="378"/>
        <end position="454"/>
    </location>
</feature>
<protein>
    <submittedName>
        <fullName evidence="3">Uncharacterized protein</fullName>
    </submittedName>
</protein>
<dbReference type="EMBL" id="JAFHLR010000031">
    <property type="protein sequence ID" value="KAG5471594.1"/>
    <property type="molecule type" value="Genomic_DNA"/>
</dbReference>
<dbReference type="GeneID" id="92359093"/>
<keyword evidence="2" id="KW-0812">Transmembrane</keyword>
<feature type="region of interest" description="Disordered" evidence="1">
    <location>
        <begin position="204"/>
        <end position="241"/>
    </location>
</feature>
<evidence type="ECO:0000256" key="2">
    <source>
        <dbReference type="SAM" id="Phobius"/>
    </source>
</evidence>
<accession>A0A836GG97</accession>
<comment type="caution">
    <text evidence="3">The sequence shown here is derived from an EMBL/GenBank/DDBJ whole genome shotgun (WGS) entry which is preliminary data.</text>
</comment>